<organism evidence="3 4">
    <name type="scientific">Symbiodinium necroappetens</name>
    <dbReference type="NCBI Taxonomy" id="1628268"/>
    <lineage>
        <taxon>Eukaryota</taxon>
        <taxon>Sar</taxon>
        <taxon>Alveolata</taxon>
        <taxon>Dinophyceae</taxon>
        <taxon>Suessiales</taxon>
        <taxon>Symbiodiniaceae</taxon>
        <taxon>Symbiodinium</taxon>
    </lineage>
</organism>
<protein>
    <recommendedName>
        <fullName evidence="2">USP domain-containing protein</fullName>
    </recommendedName>
</protein>
<dbReference type="OrthoDB" id="10050074at2759"/>
<accession>A0A812TNN5</accession>
<sequence>MSTGQEVLRRAGLSPIAMLNQRAHRLREHILHDQGRADGLRRIELERVQDIIVHLEELIAKPPGLTLQHVSKAEVCAVSCPVCGLEYNTGEGLSMHLHRRHPEVQENSRQALDRQQHALFGVPVCRFCHVRACDWSALRKHIEEGHCRWIQAKVAAGHTTSELLAIIEQEEACKPPKPPDAVLADSALQDARDLLGSSNDKLVQIGRQLRGLARQCILCAQRVQYSVLRQSGQEYQGARSSTLNEAAQATFSAPQARKASTPKQRLIADMFGRSKSAAKSSVATHPEIAQAIVVEPPQNNQPPPPAPRLDVNVPASPEGWVLSLVLSNPHNHCYANAGMLALFAALDTTPVYPGALQTIKTTAQNAAIHGRPFTLCRQFVLRSLLRQWRFGPEQQDTIEFITLLLQAARVEVGRWESRIDSHASIEVYTRGAGPIALPAQGNTGDLQEAINAWHQQGSVHALCNHPDIILVYLARYVGNGKSFKEVFFHEEVKVPVFVQEMQVEWREYQPVSAVLHFGATPVAGHYRSLFKIQGQWYFTQDGVVAKSQGLLRQDRKKRLCNLAPAKSQSRARTFRAISATMYALDSPEELAMYQAFRPTLGLSRGSHNGSEASTKDSEGGSKKPRVSSGWGGQKRQWQQAQQQQWSGWDSETKEDLAAEIARLKACIAQLQRLALRHEDSINIGKIEVSWVAHFRIDAPNSIVKCIFVAADGWKKARDSDPASISKPLRSTLLACVFMELRTRVQEMNAEQAKALQTLGWYDMETKVWAYLRWNPISKALEKDTKRSGATTEALLSAIEDITRAIPQQHAAARFHPTRPLAAEMRGESVTFLVQFGQQNDHAERICSCIPVLRSSAVTQLICMSIKPERLQRSNLANQIPEAYIEQRSRSLRDGWRQFSDTEMR</sequence>
<dbReference type="PROSITE" id="PS50235">
    <property type="entry name" value="USP_3"/>
    <property type="match status" value="1"/>
</dbReference>
<dbReference type="Gene3D" id="3.90.70.10">
    <property type="entry name" value="Cysteine proteinases"/>
    <property type="match status" value="1"/>
</dbReference>
<dbReference type="PROSITE" id="PS00028">
    <property type="entry name" value="ZINC_FINGER_C2H2_1"/>
    <property type="match status" value="1"/>
</dbReference>
<dbReference type="SUPFAM" id="SSF54001">
    <property type="entry name" value="Cysteine proteinases"/>
    <property type="match status" value="1"/>
</dbReference>
<dbReference type="InterPro" id="IPR028889">
    <property type="entry name" value="USP"/>
</dbReference>
<evidence type="ECO:0000313" key="3">
    <source>
        <dbReference type="EMBL" id="CAE7544474.1"/>
    </source>
</evidence>
<keyword evidence="4" id="KW-1185">Reference proteome</keyword>
<dbReference type="SMART" id="SM00355">
    <property type="entry name" value="ZnF_C2H2"/>
    <property type="match status" value="2"/>
</dbReference>
<evidence type="ECO:0000259" key="2">
    <source>
        <dbReference type="PROSITE" id="PS50235"/>
    </source>
</evidence>
<evidence type="ECO:0000313" key="4">
    <source>
        <dbReference type="Proteomes" id="UP000601435"/>
    </source>
</evidence>
<comment type="caution">
    <text evidence="3">The sequence shown here is derived from an EMBL/GenBank/DDBJ whole genome shotgun (WGS) entry which is preliminary data.</text>
</comment>
<dbReference type="AlphaFoldDB" id="A0A812TNN5"/>
<dbReference type="EMBL" id="CAJNJA010025507">
    <property type="protein sequence ID" value="CAE7544474.1"/>
    <property type="molecule type" value="Genomic_DNA"/>
</dbReference>
<evidence type="ECO:0000256" key="1">
    <source>
        <dbReference type="SAM" id="MobiDB-lite"/>
    </source>
</evidence>
<dbReference type="Proteomes" id="UP000601435">
    <property type="component" value="Unassembled WGS sequence"/>
</dbReference>
<dbReference type="InterPro" id="IPR013087">
    <property type="entry name" value="Znf_C2H2_type"/>
</dbReference>
<proteinExistence type="predicted"/>
<feature type="domain" description="USP" evidence="2">
    <location>
        <begin position="324"/>
        <end position="564"/>
    </location>
</feature>
<dbReference type="InterPro" id="IPR001394">
    <property type="entry name" value="Peptidase_C19_UCH"/>
</dbReference>
<gene>
    <name evidence="3" type="ORF">SNEC2469_LOCUS15673</name>
</gene>
<dbReference type="GO" id="GO:0004843">
    <property type="term" value="F:cysteine-type deubiquitinase activity"/>
    <property type="evidence" value="ECO:0007669"/>
    <property type="project" value="InterPro"/>
</dbReference>
<name>A0A812TNN5_9DINO</name>
<reference evidence="3" key="1">
    <citation type="submission" date="2021-02" db="EMBL/GenBank/DDBJ databases">
        <authorList>
            <person name="Dougan E. K."/>
            <person name="Rhodes N."/>
            <person name="Thang M."/>
            <person name="Chan C."/>
        </authorList>
    </citation>
    <scope>NUCLEOTIDE SEQUENCE</scope>
</reference>
<feature type="compositionally biased region" description="Low complexity" evidence="1">
    <location>
        <begin position="633"/>
        <end position="648"/>
    </location>
</feature>
<feature type="region of interest" description="Disordered" evidence="1">
    <location>
        <begin position="603"/>
        <end position="648"/>
    </location>
</feature>
<dbReference type="GO" id="GO:0016579">
    <property type="term" value="P:protein deubiquitination"/>
    <property type="evidence" value="ECO:0007669"/>
    <property type="project" value="InterPro"/>
</dbReference>
<dbReference type="Pfam" id="PF00443">
    <property type="entry name" value="UCH"/>
    <property type="match status" value="1"/>
</dbReference>
<dbReference type="InterPro" id="IPR038765">
    <property type="entry name" value="Papain-like_cys_pep_sf"/>
</dbReference>